<gene>
    <name evidence="2" type="ORF">K435DRAFT_361346</name>
</gene>
<feature type="compositionally biased region" description="Polar residues" evidence="1">
    <location>
        <begin position="32"/>
        <end position="51"/>
    </location>
</feature>
<evidence type="ECO:0000313" key="2">
    <source>
        <dbReference type="EMBL" id="THV02219.1"/>
    </source>
</evidence>
<name>A0A4S8MIK4_DENBC</name>
<feature type="region of interest" description="Disordered" evidence="1">
    <location>
        <begin position="16"/>
        <end position="70"/>
    </location>
</feature>
<reference evidence="2 3" key="1">
    <citation type="journal article" date="2019" name="Nat. Ecol. Evol.">
        <title>Megaphylogeny resolves global patterns of mushroom evolution.</title>
        <authorList>
            <person name="Varga T."/>
            <person name="Krizsan K."/>
            <person name="Foldi C."/>
            <person name="Dima B."/>
            <person name="Sanchez-Garcia M."/>
            <person name="Sanchez-Ramirez S."/>
            <person name="Szollosi G.J."/>
            <person name="Szarkandi J.G."/>
            <person name="Papp V."/>
            <person name="Albert L."/>
            <person name="Andreopoulos W."/>
            <person name="Angelini C."/>
            <person name="Antonin V."/>
            <person name="Barry K.W."/>
            <person name="Bougher N.L."/>
            <person name="Buchanan P."/>
            <person name="Buyck B."/>
            <person name="Bense V."/>
            <person name="Catcheside P."/>
            <person name="Chovatia M."/>
            <person name="Cooper J."/>
            <person name="Damon W."/>
            <person name="Desjardin D."/>
            <person name="Finy P."/>
            <person name="Geml J."/>
            <person name="Haridas S."/>
            <person name="Hughes K."/>
            <person name="Justo A."/>
            <person name="Karasinski D."/>
            <person name="Kautmanova I."/>
            <person name="Kiss B."/>
            <person name="Kocsube S."/>
            <person name="Kotiranta H."/>
            <person name="LaButti K.M."/>
            <person name="Lechner B.E."/>
            <person name="Liimatainen K."/>
            <person name="Lipzen A."/>
            <person name="Lukacs Z."/>
            <person name="Mihaltcheva S."/>
            <person name="Morgado L.N."/>
            <person name="Niskanen T."/>
            <person name="Noordeloos M.E."/>
            <person name="Ohm R.A."/>
            <person name="Ortiz-Santana B."/>
            <person name="Ovrebo C."/>
            <person name="Racz N."/>
            <person name="Riley R."/>
            <person name="Savchenko A."/>
            <person name="Shiryaev A."/>
            <person name="Soop K."/>
            <person name="Spirin V."/>
            <person name="Szebenyi C."/>
            <person name="Tomsovsky M."/>
            <person name="Tulloss R.E."/>
            <person name="Uehling J."/>
            <person name="Grigoriev I.V."/>
            <person name="Vagvolgyi C."/>
            <person name="Papp T."/>
            <person name="Martin F.M."/>
            <person name="Miettinen O."/>
            <person name="Hibbett D.S."/>
            <person name="Nagy L.G."/>
        </authorList>
    </citation>
    <scope>NUCLEOTIDE SEQUENCE [LARGE SCALE GENOMIC DNA]</scope>
    <source>
        <strain evidence="2 3">CBS 962.96</strain>
    </source>
</reference>
<sequence length="714" mass="79902">MQRVSYPFILTTMTRGASTGAASRGSRPARSTGPSRGHVSTTTRQTPSRGTVNRVEHGPVQHKSSRGGPVNYVATQSNTTGRAHSQNATNRRIPGQARAPLASIHNRTPPPSTDPVDCEDETPQGCTTYIGKRKRTYEEISSALGATKRQRIDNEILEPYYQLGRWTQRGIDLDPDVHHIIKVGIALSEDFLSMDGADSFAASDEMLEDYTEQEQQSILTLFNEMISYESDLEPLLAEIINQEDIETFNNLLDEITPKVHQARTSDLNRLKTLTSTFIAPNPHVKALDPPLTVSISKSDRGINHPVIAALFCPREHVFRMLEELDNEDSLFVHGDMESDTYDIFENEDDSEDDESDEENEGDRVIIPDDTTVIDYIQQGGVELTADGMDAFLYDLRKVKAGKKVSSKLKGFLCGYILPRAYRAVFLGPNAIFEYSKQKSRPSVAVLHHMVKVTPKTIAYAIVLARFSMSNVESWSLEDGSYNLRDLYDLIVRLLSNPHSLFAKQTLQWWNDQVFGGKRSNVKRIAPENVVPSTSAFNELVAADAARSLRRVEKSEERRQREEAERRKAESTARKKVLEDMRADRERRRRRRVEEEAVDQGREDGSDMDEDLHGGPYGHVIEDEERFEGIDGEEEGERDDEIGGWGDDFDNSLGNGKGSGEADDARDSFFQDQHDQSPDEGSTSRSVSPVCRVATSRPRGGFTQSGRAQGGGRKK</sequence>
<feature type="region of interest" description="Disordered" evidence="1">
    <location>
        <begin position="102"/>
        <end position="124"/>
    </location>
</feature>
<accession>A0A4S8MIK4</accession>
<dbReference type="AlphaFoldDB" id="A0A4S8MIK4"/>
<keyword evidence="3" id="KW-1185">Reference proteome</keyword>
<feature type="compositionally biased region" description="Basic and acidic residues" evidence="1">
    <location>
        <begin position="662"/>
        <end position="676"/>
    </location>
</feature>
<protein>
    <submittedName>
        <fullName evidence="2">Uncharacterized protein</fullName>
    </submittedName>
</protein>
<dbReference type="InterPro" id="IPR046521">
    <property type="entry name" value="DUF6698"/>
</dbReference>
<dbReference type="EMBL" id="ML179079">
    <property type="protein sequence ID" value="THV02219.1"/>
    <property type="molecule type" value="Genomic_DNA"/>
</dbReference>
<dbReference type="Proteomes" id="UP000297245">
    <property type="component" value="Unassembled WGS sequence"/>
</dbReference>
<dbReference type="Pfam" id="PF20414">
    <property type="entry name" value="DUF6698"/>
    <property type="match status" value="2"/>
</dbReference>
<feature type="compositionally biased region" description="Basic and acidic residues" evidence="1">
    <location>
        <begin position="551"/>
        <end position="604"/>
    </location>
</feature>
<evidence type="ECO:0000313" key="3">
    <source>
        <dbReference type="Proteomes" id="UP000297245"/>
    </source>
</evidence>
<organism evidence="2 3">
    <name type="scientific">Dendrothele bispora (strain CBS 962.96)</name>
    <dbReference type="NCBI Taxonomy" id="1314807"/>
    <lineage>
        <taxon>Eukaryota</taxon>
        <taxon>Fungi</taxon>
        <taxon>Dikarya</taxon>
        <taxon>Basidiomycota</taxon>
        <taxon>Agaricomycotina</taxon>
        <taxon>Agaricomycetes</taxon>
        <taxon>Agaricomycetidae</taxon>
        <taxon>Agaricales</taxon>
        <taxon>Agaricales incertae sedis</taxon>
        <taxon>Dendrothele</taxon>
    </lineage>
</organism>
<feature type="compositionally biased region" description="Acidic residues" evidence="1">
    <location>
        <begin position="621"/>
        <end position="649"/>
    </location>
</feature>
<evidence type="ECO:0000256" key="1">
    <source>
        <dbReference type="SAM" id="MobiDB-lite"/>
    </source>
</evidence>
<dbReference type="OrthoDB" id="3220614at2759"/>
<proteinExistence type="predicted"/>
<feature type="region of interest" description="Disordered" evidence="1">
    <location>
        <begin position="551"/>
        <end position="714"/>
    </location>
</feature>